<dbReference type="PANTHER" id="PTHR42685">
    <property type="entry name" value="GERANYLGERANYL DIPHOSPHATE REDUCTASE"/>
    <property type="match status" value="1"/>
</dbReference>
<organism evidence="2 3">
    <name type="scientific">Paractinoplanes ovalisporus</name>
    <dbReference type="NCBI Taxonomy" id="2810368"/>
    <lineage>
        <taxon>Bacteria</taxon>
        <taxon>Bacillati</taxon>
        <taxon>Actinomycetota</taxon>
        <taxon>Actinomycetes</taxon>
        <taxon>Micromonosporales</taxon>
        <taxon>Micromonosporaceae</taxon>
        <taxon>Paractinoplanes</taxon>
    </lineage>
</organism>
<evidence type="ECO:0000313" key="2">
    <source>
        <dbReference type="EMBL" id="MBM2614445.1"/>
    </source>
</evidence>
<comment type="caution">
    <text evidence="2">The sequence shown here is derived from an EMBL/GenBank/DDBJ whole genome shotgun (WGS) entry which is preliminary data.</text>
</comment>
<keyword evidence="2" id="KW-0503">Monooxygenase</keyword>
<dbReference type="SUPFAM" id="SSF51905">
    <property type="entry name" value="FAD/NAD(P)-binding domain"/>
    <property type="match status" value="1"/>
</dbReference>
<gene>
    <name evidence="2" type="ORF">JIG36_02585</name>
</gene>
<protein>
    <submittedName>
        <fullName evidence="2">FAD-dependent monooxygenase</fullName>
    </submittedName>
</protein>
<dbReference type="Proteomes" id="UP000632138">
    <property type="component" value="Unassembled WGS sequence"/>
</dbReference>
<keyword evidence="2" id="KW-0560">Oxidoreductase</keyword>
<dbReference type="InterPro" id="IPR036188">
    <property type="entry name" value="FAD/NAD-bd_sf"/>
</dbReference>
<dbReference type="InterPro" id="IPR006076">
    <property type="entry name" value="FAD-dep_OxRdtase"/>
</dbReference>
<dbReference type="EMBL" id="JAENHP010000001">
    <property type="protein sequence ID" value="MBM2614445.1"/>
    <property type="molecule type" value="Genomic_DNA"/>
</dbReference>
<dbReference type="RefSeq" id="WP_203374337.1">
    <property type="nucleotide sequence ID" value="NZ_JAENHP010000001.1"/>
</dbReference>
<dbReference type="PRINTS" id="PR00420">
    <property type="entry name" value="RNGMNOXGNASE"/>
</dbReference>
<dbReference type="GO" id="GO:0004497">
    <property type="term" value="F:monooxygenase activity"/>
    <property type="evidence" value="ECO:0007669"/>
    <property type="project" value="UniProtKB-KW"/>
</dbReference>
<name>A0ABS2A3M0_9ACTN</name>
<dbReference type="Pfam" id="PF01266">
    <property type="entry name" value="DAO"/>
    <property type="match status" value="1"/>
</dbReference>
<dbReference type="InterPro" id="IPR050407">
    <property type="entry name" value="Geranylgeranyl_reductase"/>
</dbReference>
<dbReference type="PANTHER" id="PTHR42685:SF18">
    <property type="entry name" value="DIGERANYLGERANYLGLYCEROPHOSPHOLIPID REDUCTASE"/>
    <property type="match status" value="1"/>
</dbReference>
<feature type="domain" description="FAD dependent oxidoreductase" evidence="1">
    <location>
        <begin position="3"/>
        <end position="84"/>
    </location>
</feature>
<reference evidence="2 3" key="1">
    <citation type="submission" date="2021-01" db="EMBL/GenBank/DDBJ databases">
        <title>Actinoplanes sp. nov. LDG1-06 isolated from lichen.</title>
        <authorList>
            <person name="Saeng-In P."/>
            <person name="Phongsopitanun W."/>
            <person name="Kanchanasin P."/>
            <person name="Yuki M."/>
            <person name="Kudo T."/>
            <person name="Ohkuma M."/>
            <person name="Tanasupawat S."/>
        </authorList>
    </citation>
    <scope>NUCLEOTIDE SEQUENCE [LARGE SCALE GENOMIC DNA]</scope>
    <source>
        <strain evidence="2 3">LDG1-06</strain>
    </source>
</reference>
<dbReference type="Gene3D" id="3.50.50.60">
    <property type="entry name" value="FAD/NAD(P)-binding domain"/>
    <property type="match status" value="1"/>
</dbReference>
<keyword evidence="3" id="KW-1185">Reference proteome</keyword>
<accession>A0ABS2A3M0</accession>
<evidence type="ECO:0000313" key="3">
    <source>
        <dbReference type="Proteomes" id="UP000632138"/>
    </source>
</evidence>
<evidence type="ECO:0000259" key="1">
    <source>
        <dbReference type="Pfam" id="PF01266"/>
    </source>
</evidence>
<sequence>MEVAVAGAGPTGLFTAVALARRGHRVAVIDRDPGPAADGTWERRGVMQFHHPHGFRPQISEALAAEMPEMLTALDQAGAERIVFRGGDGEPAPHAALRCRRAVFERVLREFATAEPGVSLVRGHVDDVLRSGGRAAGLRVDGRSFDADLVINASGRAARLADDLRAPGEGGDCGLAYVSRQYALLPDAERGPMNAPVGIIQTLAGYMIAIFLHDRGTFSALFIRPADDRRFGALRFPAAFEAAALAVPALAAWVDPSRSTPITPVLPGGRLYNTYRGQLDAAGRVGLPGLLHVGDAVCTTNPSAGRGIAVSLRQAVALVRLLDAHPGDPEAVALAFDGWCVDNVRPWFSDHVSWDTDILRRWAGGDIDTTRRLPSDLIMEATEADPTLLRVVGPYMAMEALPSTLDEIEPRARAIYARGWRPPPHPGPSRDELASLIAAAV</sequence>
<proteinExistence type="predicted"/>